<feature type="compositionally biased region" description="Polar residues" evidence="2">
    <location>
        <begin position="153"/>
        <end position="162"/>
    </location>
</feature>
<dbReference type="EMBL" id="MCFF01000017">
    <property type="protein sequence ID" value="ORZ16771.1"/>
    <property type="molecule type" value="Genomic_DNA"/>
</dbReference>
<keyword evidence="1" id="KW-0175">Coiled coil</keyword>
<dbReference type="RefSeq" id="XP_021881706.1">
    <property type="nucleotide sequence ID" value="XM_022024083.1"/>
</dbReference>
<feature type="region of interest" description="Disordered" evidence="2">
    <location>
        <begin position="1"/>
        <end position="27"/>
    </location>
</feature>
<keyword evidence="4" id="KW-1185">Reference proteome</keyword>
<organism evidence="3 4">
    <name type="scientific">Lobosporangium transversale</name>
    <dbReference type="NCBI Taxonomy" id="64571"/>
    <lineage>
        <taxon>Eukaryota</taxon>
        <taxon>Fungi</taxon>
        <taxon>Fungi incertae sedis</taxon>
        <taxon>Mucoromycota</taxon>
        <taxon>Mortierellomycotina</taxon>
        <taxon>Mortierellomycetes</taxon>
        <taxon>Mortierellales</taxon>
        <taxon>Mortierellaceae</taxon>
        <taxon>Lobosporangium</taxon>
    </lineage>
</organism>
<name>A0A1Y2GNM0_9FUNG</name>
<feature type="compositionally biased region" description="Polar residues" evidence="2">
    <location>
        <begin position="182"/>
        <end position="197"/>
    </location>
</feature>
<evidence type="ECO:0000256" key="2">
    <source>
        <dbReference type="SAM" id="MobiDB-lite"/>
    </source>
</evidence>
<sequence length="325" mass="34765">MPSSNNNNGSNTTTGGSANSKHPFMVGSLLQQRVEAEKQEIENMKQQLKMREQAGVIGALRGAVGSSGITNESTTSLNYSPGYVQQQQLQQQQNQHQQQLLQQHQLQMQQLQQQQSGPRFGGPGTLIEKGEARTAQLLERSKSAGTGLMRPSAHSSKSGYQKTRSKSRGAPEDRVPLGGNASPHSQSPKLPSYSNGGAQPVPQGPLLQFEDPNAMIQPGLLLSRAKSAKPALNSGNKNSGTGSQNSNGSSKSRQVTGGEALSSHGNRPRIKPLIDLRNHNTGQDVIKPGLLTNSSSNSSSNNTQVSSYSQSAKSPQRRNKPLLEF</sequence>
<feature type="compositionally biased region" description="Low complexity" evidence="2">
    <location>
        <begin position="1"/>
        <end position="20"/>
    </location>
</feature>
<dbReference type="OrthoDB" id="2438964at2759"/>
<proteinExistence type="predicted"/>
<gene>
    <name evidence="3" type="ORF">BCR41DRAFT_353150</name>
</gene>
<comment type="caution">
    <text evidence="3">The sequence shown here is derived from an EMBL/GenBank/DDBJ whole genome shotgun (WGS) entry which is preliminary data.</text>
</comment>
<dbReference type="InParanoid" id="A0A1Y2GNM0"/>
<evidence type="ECO:0000313" key="4">
    <source>
        <dbReference type="Proteomes" id="UP000193648"/>
    </source>
</evidence>
<evidence type="ECO:0000313" key="3">
    <source>
        <dbReference type="EMBL" id="ORZ16771.1"/>
    </source>
</evidence>
<reference evidence="3 4" key="1">
    <citation type="submission" date="2016-07" db="EMBL/GenBank/DDBJ databases">
        <title>Pervasive Adenine N6-methylation of Active Genes in Fungi.</title>
        <authorList>
            <consortium name="DOE Joint Genome Institute"/>
            <person name="Mondo S.J."/>
            <person name="Dannebaum R.O."/>
            <person name="Kuo R.C."/>
            <person name="Labutti K."/>
            <person name="Haridas S."/>
            <person name="Kuo A."/>
            <person name="Salamov A."/>
            <person name="Ahrendt S.R."/>
            <person name="Lipzen A."/>
            <person name="Sullivan W."/>
            <person name="Andreopoulos W.B."/>
            <person name="Clum A."/>
            <person name="Lindquist E."/>
            <person name="Daum C."/>
            <person name="Ramamoorthy G.K."/>
            <person name="Gryganskyi A."/>
            <person name="Culley D."/>
            <person name="Magnuson J.K."/>
            <person name="James T.Y."/>
            <person name="O'Malley M.A."/>
            <person name="Stajich J.E."/>
            <person name="Spatafora J.W."/>
            <person name="Visel A."/>
            <person name="Grigoriev I.V."/>
        </authorList>
    </citation>
    <scope>NUCLEOTIDE SEQUENCE [LARGE SCALE GENOMIC DNA]</scope>
    <source>
        <strain evidence="3 4">NRRL 3116</strain>
    </source>
</reference>
<feature type="compositionally biased region" description="Low complexity" evidence="2">
    <location>
        <begin position="233"/>
        <end position="252"/>
    </location>
</feature>
<feature type="coiled-coil region" evidence="1">
    <location>
        <begin position="27"/>
        <end position="54"/>
    </location>
</feature>
<feature type="compositionally biased region" description="Low complexity" evidence="2">
    <location>
        <begin position="292"/>
        <end position="311"/>
    </location>
</feature>
<dbReference type="Proteomes" id="UP000193648">
    <property type="component" value="Unassembled WGS sequence"/>
</dbReference>
<dbReference type="GeneID" id="33565927"/>
<evidence type="ECO:0000256" key="1">
    <source>
        <dbReference type="SAM" id="Coils"/>
    </source>
</evidence>
<feature type="region of interest" description="Disordered" evidence="2">
    <location>
        <begin position="142"/>
        <end position="210"/>
    </location>
</feature>
<feature type="region of interest" description="Disordered" evidence="2">
    <location>
        <begin position="226"/>
        <end position="325"/>
    </location>
</feature>
<dbReference type="AlphaFoldDB" id="A0A1Y2GNM0"/>
<feature type="compositionally biased region" description="Basic residues" evidence="2">
    <location>
        <begin position="315"/>
        <end position="325"/>
    </location>
</feature>
<accession>A0A1Y2GNM0</accession>
<protein>
    <submittedName>
        <fullName evidence="3">Uncharacterized protein</fullName>
    </submittedName>
</protein>